<dbReference type="AlphaFoldDB" id="A0A5B8JEL6"/>
<sequence>MTGGPVPAPDLMSEHCAYCERPVERTERNLLMLGFSASGARPSLYAHPECPAPRWRTPRRTS</sequence>
<organism evidence="2 3">
    <name type="scientific">Streptomyces qinzhouensis</name>
    <dbReference type="NCBI Taxonomy" id="2599401"/>
    <lineage>
        <taxon>Bacteria</taxon>
        <taxon>Bacillati</taxon>
        <taxon>Actinomycetota</taxon>
        <taxon>Actinomycetes</taxon>
        <taxon>Kitasatosporales</taxon>
        <taxon>Streptomycetaceae</taxon>
        <taxon>Streptomyces</taxon>
    </lineage>
</organism>
<feature type="region of interest" description="Disordered" evidence="1">
    <location>
        <begin position="40"/>
        <end position="62"/>
    </location>
</feature>
<dbReference type="RefSeq" id="WP_146482002.1">
    <property type="nucleotide sequence ID" value="NZ_CP042266.1"/>
</dbReference>
<keyword evidence="3" id="KW-1185">Reference proteome</keyword>
<accession>A0A5B8JEL6</accession>
<evidence type="ECO:0000313" key="3">
    <source>
        <dbReference type="Proteomes" id="UP000320580"/>
    </source>
</evidence>
<evidence type="ECO:0000313" key="2">
    <source>
        <dbReference type="EMBL" id="QDY78684.1"/>
    </source>
</evidence>
<dbReference type="OrthoDB" id="4260134at2"/>
<dbReference type="KEGG" id="sqz:FQU76_21630"/>
<dbReference type="EMBL" id="CP042266">
    <property type="protein sequence ID" value="QDY78684.1"/>
    <property type="molecule type" value="Genomic_DNA"/>
</dbReference>
<proteinExistence type="predicted"/>
<protein>
    <submittedName>
        <fullName evidence="2">Uncharacterized protein</fullName>
    </submittedName>
</protein>
<gene>
    <name evidence="2" type="ORF">FQU76_21630</name>
</gene>
<dbReference type="Proteomes" id="UP000320580">
    <property type="component" value="Chromosome"/>
</dbReference>
<evidence type="ECO:0000256" key="1">
    <source>
        <dbReference type="SAM" id="MobiDB-lite"/>
    </source>
</evidence>
<name>A0A5B8JEL6_9ACTN</name>
<reference evidence="2 3" key="1">
    <citation type="submission" date="2019-07" db="EMBL/GenBank/DDBJ databases">
        <authorList>
            <person name="Zhu P."/>
        </authorList>
    </citation>
    <scope>NUCLEOTIDE SEQUENCE [LARGE SCALE GENOMIC DNA]</scope>
    <source>
        <strain evidence="2 3">SSL-25</strain>
    </source>
</reference>